<gene>
    <name evidence="2" type="ORF">R3P38DRAFT_2686412</name>
</gene>
<dbReference type="Proteomes" id="UP001362999">
    <property type="component" value="Unassembled WGS sequence"/>
</dbReference>
<organism evidence="2 3">
    <name type="scientific">Favolaschia claudopus</name>
    <dbReference type="NCBI Taxonomy" id="2862362"/>
    <lineage>
        <taxon>Eukaryota</taxon>
        <taxon>Fungi</taxon>
        <taxon>Dikarya</taxon>
        <taxon>Basidiomycota</taxon>
        <taxon>Agaricomycotina</taxon>
        <taxon>Agaricomycetes</taxon>
        <taxon>Agaricomycetidae</taxon>
        <taxon>Agaricales</taxon>
        <taxon>Marasmiineae</taxon>
        <taxon>Mycenaceae</taxon>
        <taxon>Favolaschia</taxon>
    </lineage>
</organism>
<feature type="compositionally biased region" description="Basic and acidic residues" evidence="1">
    <location>
        <begin position="501"/>
        <end position="514"/>
    </location>
</feature>
<evidence type="ECO:0000313" key="3">
    <source>
        <dbReference type="Proteomes" id="UP001362999"/>
    </source>
</evidence>
<accession>A0AAW0DHM2</accession>
<dbReference type="AlphaFoldDB" id="A0AAW0DHM2"/>
<proteinExistence type="predicted"/>
<sequence>MLARRRGVLANVLVNERCNCFPSRYQHSASSADGSLLPLDVLLNSSTPVPSPVLWPRVSQRKDSVTLAREIRACGDVASLLQVLGNAPAPYSRLVTHTIVHALLRAQHPSRAGAFLVEAATPRHEAAKQPRIHSLSLAKTIQALLKTVPRIQGRQDRMRTSHDPRLLVLEPHAISNSALRNALTLYLQARKLFIRRQGNVATELWNALLNQREWVTAALFFEQQVTDYQLRRTLPTLLRTDSSIEPHRQNQLRRRLAVLRLEDIYPPKGQFVDLCYRLAGVLSGILKSPESGSLFVEAAGAVPERARREPDLFDTASDSRQISPRPPKTPLTPQRARHHVRLVLQALTVLGRLVDTRQLPFANISAWVNTVGSLPRSLMDVVVYTMVDQRPATVYARKHLREIVDRYAASPPRTPHVFSHVVIETNGNTWRATYVSPANPTEAADDSFMPPPSMPTYEALLAVLLNTPNGCAPGALYDSVPNLISVSQSPKKLRQARRVAERLRKAEQRAEKNYHAPRSPNNPNPLYLRYPEHPLDFDKYPNLAPVAYRKQLAIEKLGSRSIALALGRVRMVAGLLAHMMHERSPPLLPWKSKSIMQLLGRRADILRPLLGQEGGPEQGNFLLEDKWQGLWEAVWEGEARARREGEVNAAESRRLVGEAEMEAGVTSERVLVRVPVEDEDEWAVDRDSGVLRPKWDEDEEADMGLEELEEFNRRLGSRASDKEVEMYR</sequence>
<reference evidence="2 3" key="1">
    <citation type="journal article" date="2024" name="J Genomics">
        <title>Draft genome sequencing and assembly of Favolaschia claudopus CIRM-BRFM 2984 isolated from oak limbs.</title>
        <authorList>
            <person name="Navarro D."/>
            <person name="Drula E."/>
            <person name="Chaduli D."/>
            <person name="Cazenave R."/>
            <person name="Ahrendt S."/>
            <person name="Wang J."/>
            <person name="Lipzen A."/>
            <person name="Daum C."/>
            <person name="Barry K."/>
            <person name="Grigoriev I.V."/>
            <person name="Favel A."/>
            <person name="Rosso M.N."/>
            <person name="Martin F."/>
        </authorList>
    </citation>
    <scope>NUCLEOTIDE SEQUENCE [LARGE SCALE GENOMIC DNA]</scope>
    <source>
        <strain evidence="2 3">CIRM-BRFM 2984</strain>
    </source>
</reference>
<evidence type="ECO:0000313" key="2">
    <source>
        <dbReference type="EMBL" id="KAK7050402.1"/>
    </source>
</evidence>
<dbReference type="EMBL" id="JAWWNJ010000008">
    <property type="protein sequence ID" value="KAK7050402.1"/>
    <property type="molecule type" value="Genomic_DNA"/>
</dbReference>
<name>A0AAW0DHM2_9AGAR</name>
<evidence type="ECO:0000256" key="1">
    <source>
        <dbReference type="SAM" id="MobiDB-lite"/>
    </source>
</evidence>
<comment type="caution">
    <text evidence="2">The sequence shown here is derived from an EMBL/GenBank/DDBJ whole genome shotgun (WGS) entry which is preliminary data.</text>
</comment>
<feature type="region of interest" description="Disordered" evidence="1">
    <location>
        <begin position="501"/>
        <end position="525"/>
    </location>
</feature>
<feature type="non-terminal residue" evidence="2">
    <location>
        <position position="728"/>
    </location>
</feature>
<keyword evidence="3" id="KW-1185">Reference proteome</keyword>
<feature type="region of interest" description="Disordered" evidence="1">
    <location>
        <begin position="307"/>
        <end position="334"/>
    </location>
</feature>
<protein>
    <submittedName>
        <fullName evidence="2">Uncharacterized protein</fullName>
    </submittedName>
</protein>